<sequence length="62" mass="7046">MLPPLLAYLLEIMPVPVQPPEPVHRASGLSFFELKRFLAGKLNKGEPKPLIFEDESDKFHNC</sequence>
<gene>
    <name evidence="1" type="ORF">GTCCBUS3UF5_33460</name>
</gene>
<accession>A0ABM5MLG9</accession>
<keyword evidence="2" id="KW-1185">Reference proteome</keyword>
<proteinExistence type="predicted"/>
<name>A0ABM5MLG9_GEOTH</name>
<protein>
    <submittedName>
        <fullName evidence="1">Phage tail component</fullName>
    </submittedName>
</protein>
<reference evidence="1 2" key="1">
    <citation type="submission" date="2011-11" db="EMBL/GenBank/DDBJ databases">
        <title>Complete genome sequence of thermophilic Geobacillus thermoleovorans CCB_US3_UF5.</title>
        <authorList>
            <person name="Muhd Sakaff M.K.L."/>
            <person name="Abdul Rahman A.Y."/>
            <person name="Saito J.A."/>
            <person name="Hou S."/>
            <person name="Alam M."/>
        </authorList>
    </citation>
    <scope>NUCLEOTIDE SEQUENCE [LARGE SCALE GENOMIC DNA]</scope>
    <source>
        <strain evidence="1 2">CCB_US3_UF5</strain>
    </source>
</reference>
<evidence type="ECO:0000313" key="1">
    <source>
        <dbReference type="EMBL" id="AEV20647.1"/>
    </source>
</evidence>
<organism evidence="1 2">
    <name type="scientific">Geobacillus thermoleovorans CCB_US3_UF5</name>
    <dbReference type="NCBI Taxonomy" id="1111068"/>
    <lineage>
        <taxon>Bacteria</taxon>
        <taxon>Bacillati</taxon>
        <taxon>Bacillota</taxon>
        <taxon>Bacilli</taxon>
        <taxon>Bacillales</taxon>
        <taxon>Anoxybacillaceae</taxon>
        <taxon>Geobacillus</taxon>
        <taxon>Geobacillus thermoleovorans group</taxon>
    </lineage>
</organism>
<dbReference type="InterPro" id="IPR006520">
    <property type="entry name" value="Dit_BPSPP_N"/>
</dbReference>
<dbReference type="NCBIfam" id="TIGR01633">
    <property type="entry name" value="phi3626_gp14_N"/>
    <property type="match status" value="1"/>
</dbReference>
<evidence type="ECO:0000313" key="2">
    <source>
        <dbReference type="Proteomes" id="UP000005636"/>
    </source>
</evidence>
<dbReference type="EMBL" id="CP003125">
    <property type="protein sequence ID" value="AEV20647.1"/>
    <property type="molecule type" value="Genomic_DNA"/>
</dbReference>
<dbReference type="Proteomes" id="UP000005636">
    <property type="component" value="Chromosome"/>
</dbReference>